<accession>A0A1C4FHH4</accession>
<dbReference type="STRING" id="1335309.GA0116948_11457"/>
<dbReference type="PANTHER" id="PTHR46825">
    <property type="entry name" value="D-ALANYL-D-ALANINE-CARBOXYPEPTIDASE/ENDOPEPTIDASE AMPH"/>
    <property type="match status" value="1"/>
</dbReference>
<reference evidence="5 6" key="1">
    <citation type="submission" date="2016-08" db="EMBL/GenBank/DDBJ databases">
        <authorList>
            <person name="Seilhamer J.J."/>
        </authorList>
    </citation>
    <scope>NUCLEOTIDE SEQUENCE [LARGE SCALE GENOMIC DNA]</scope>
    <source>
        <strain evidence="5 6">A37T2</strain>
    </source>
</reference>
<dbReference type="InterPro" id="IPR050491">
    <property type="entry name" value="AmpC-like"/>
</dbReference>
<dbReference type="AlphaFoldDB" id="A0A1C4FHH4"/>
<evidence type="ECO:0000313" key="6">
    <source>
        <dbReference type="Proteomes" id="UP000242818"/>
    </source>
</evidence>
<dbReference type="InterPro" id="IPR001466">
    <property type="entry name" value="Beta-lactam-related"/>
</dbReference>
<evidence type="ECO:0000313" key="5">
    <source>
        <dbReference type="EMBL" id="SCC55292.1"/>
    </source>
</evidence>
<feature type="domain" description="Beta-lactamase-related" evidence="4">
    <location>
        <begin position="124"/>
        <end position="398"/>
    </location>
</feature>
<evidence type="ECO:0000256" key="3">
    <source>
        <dbReference type="SAM" id="MobiDB-lite"/>
    </source>
</evidence>
<organism evidence="5 6">
    <name type="scientific">Chitinophaga costaii</name>
    <dbReference type="NCBI Taxonomy" id="1335309"/>
    <lineage>
        <taxon>Bacteria</taxon>
        <taxon>Pseudomonadati</taxon>
        <taxon>Bacteroidota</taxon>
        <taxon>Chitinophagia</taxon>
        <taxon>Chitinophagales</taxon>
        <taxon>Chitinophagaceae</taxon>
        <taxon>Chitinophaga</taxon>
    </lineage>
</organism>
<feature type="compositionally biased region" description="Basic residues" evidence="3">
    <location>
        <begin position="471"/>
        <end position="495"/>
    </location>
</feature>
<dbReference type="Gene3D" id="3.40.710.10">
    <property type="entry name" value="DD-peptidase/beta-lactamase superfamily"/>
    <property type="match status" value="1"/>
</dbReference>
<dbReference type="InterPro" id="IPR012338">
    <property type="entry name" value="Beta-lactam/transpept-like"/>
</dbReference>
<keyword evidence="2" id="KW-0472">Membrane</keyword>
<dbReference type="SUPFAM" id="SSF56601">
    <property type="entry name" value="beta-lactamase/transpeptidase-like"/>
    <property type="match status" value="1"/>
</dbReference>
<gene>
    <name evidence="5" type="ORF">GA0116948_11457</name>
</gene>
<dbReference type="Pfam" id="PF00144">
    <property type="entry name" value="Beta-lactamase"/>
    <property type="match status" value="1"/>
</dbReference>
<dbReference type="PANTHER" id="PTHR46825:SF11">
    <property type="entry name" value="PENICILLIN-BINDING PROTEIN 4"/>
    <property type="match status" value="1"/>
</dbReference>
<keyword evidence="6" id="KW-1185">Reference proteome</keyword>
<sequence>MFLKRQGLSEFYLGNIRERSIFSAFSKKSRYFITVMFMKRLKPILILFTVSGLVFCTCCQNSAEGKKAESRKTPVPVEDTTYTLHLTPEQKAAILARPRNKQLQQELSIFYNKQLLRTGFNGGIIVAKKGVVLFEQYHGIEDLSSRQPISDSSTFQMASVSKTFTAMGILWLMEHGKLNLDDNVQLYIPDFPYNGITIRLLLSHRSGLPNYLYFCETMVKDKGQFLSNQDVIDLMIKNKPAIHRPPNRGFEYNNTNFMLLGSIIEKVSGMKYADFLQQTFFTPIGMHSTFVYNPTAPKRPHQTVSMRGNRQEPDTYFDGVIGDKGIYSSVPDMLKWDQALYSGNLFKPETLEAAYRAYSHERPGIRNYGLGWHLMIHPDSSKIVYHNGWWHGNNLVFTRFVEDTTTIIILGNKYNTGIYHAVAPISEILGHSDAADDGEDASEGTPTTAPNAPITVADSSKNAILTPVPRVPHRKSNLHRKSATTKKKTAGKPLHRTTTGTTTIKKKKK</sequence>
<dbReference type="GO" id="GO:0016020">
    <property type="term" value="C:membrane"/>
    <property type="evidence" value="ECO:0007669"/>
    <property type="project" value="UniProtKB-SubCell"/>
</dbReference>
<protein>
    <submittedName>
        <fullName evidence="5">CubicO group peptidase, beta-lactamase class C family</fullName>
    </submittedName>
</protein>
<name>A0A1C4FHH4_9BACT</name>
<feature type="region of interest" description="Disordered" evidence="3">
    <location>
        <begin position="432"/>
        <end position="509"/>
    </location>
</feature>
<evidence type="ECO:0000256" key="2">
    <source>
        <dbReference type="ARBA" id="ARBA00023136"/>
    </source>
</evidence>
<dbReference type="EMBL" id="FMAR01000014">
    <property type="protein sequence ID" value="SCC55292.1"/>
    <property type="molecule type" value="Genomic_DNA"/>
</dbReference>
<proteinExistence type="predicted"/>
<comment type="subcellular location">
    <subcellularLocation>
        <location evidence="1">Membrane</location>
    </subcellularLocation>
</comment>
<evidence type="ECO:0000259" key="4">
    <source>
        <dbReference type="Pfam" id="PF00144"/>
    </source>
</evidence>
<dbReference type="Proteomes" id="UP000242818">
    <property type="component" value="Unassembled WGS sequence"/>
</dbReference>
<evidence type="ECO:0000256" key="1">
    <source>
        <dbReference type="ARBA" id="ARBA00004370"/>
    </source>
</evidence>